<protein>
    <submittedName>
        <fullName evidence="1">Uncharacterized protein</fullName>
    </submittedName>
</protein>
<proteinExistence type="predicted"/>
<dbReference type="EMBL" id="ACJD01000003">
    <property type="protein sequence ID" value="EEH14509.1"/>
    <property type="molecule type" value="Genomic_DNA"/>
</dbReference>
<accession>C0G675</accession>
<organism evidence="1 2">
    <name type="scientific">Brucella ceti str. Cudo</name>
    <dbReference type="NCBI Taxonomy" id="595497"/>
    <lineage>
        <taxon>Bacteria</taxon>
        <taxon>Pseudomonadati</taxon>
        <taxon>Pseudomonadota</taxon>
        <taxon>Alphaproteobacteria</taxon>
        <taxon>Hyphomicrobiales</taxon>
        <taxon>Brucellaceae</taxon>
        <taxon>Brucella/Ochrobactrum group</taxon>
        <taxon>Brucella</taxon>
    </lineage>
</organism>
<reference evidence="1 2" key="1">
    <citation type="submission" date="2009-03" db="EMBL/GenBank/DDBJ databases">
        <authorList>
            <person name="Setubal J.C."/>
            <person name="Boyle S."/>
            <person name="Crasta O.R."/>
            <person name="Gillespie J.J."/>
            <person name="Kenyon R.W."/>
            <person name="Lu J."/>
            <person name="Mane S."/>
            <person name="Nagrani S."/>
            <person name="Shallom J.M."/>
            <person name="Shallom S."/>
            <person name="Shukla M."/>
            <person name="Snyder E.E."/>
            <person name="Sobral B.W."/>
            <person name="Wattam A.R."/>
            <person name="Will R."/>
            <person name="Williams K."/>
            <person name="Yoo H."/>
            <person name="Bruce D.H."/>
            <person name="Detter C."/>
            <person name="Munk C."/>
            <person name="Brettin T.S."/>
            <person name="Ficht T."/>
        </authorList>
    </citation>
    <scope>NUCLEOTIDE SEQUENCE [LARGE SCALE GENOMIC DNA]</scope>
    <source>
        <strain evidence="1 2">Cudo</strain>
    </source>
</reference>
<dbReference type="InterPro" id="IPR011050">
    <property type="entry name" value="Pectin_lyase_fold/virulence"/>
</dbReference>
<comment type="caution">
    <text evidence="1">The sequence shown here is derived from an EMBL/GenBank/DDBJ whole genome shotgun (WGS) entry which is preliminary data.</text>
</comment>
<dbReference type="Proteomes" id="UP000003678">
    <property type="component" value="Unassembled WGS sequence"/>
</dbReference>
<evidence type="ECO:0000313" key="1">
    <source>
        <dbReference type="EMBL" id="EEH14509.1"/>
    </source>
</evidence>
<gene>
    <name evidence="1" type="ORF">BCETI_3000258</name>
</gene>
<evidence type="ECO:0000313" key="2">
    <source>
        <dbReference type="Proteomes" id="UP000003678"/>
    </source>
</evidence>
<name>C0G675_9HYPH</name>
<dbReference type="AlphaFoldDB" id="C0G675"/>
<sequence length="554" mass="59441">MLWSIRMTVRTIDEIFRDFVIDGVPASGPFHPYKPDLRDTLKALLEGLSAFPDNRVIRLNNADEGTANNIVVTSSVAIPTAAYQVLYILNVTQENTGPVTVSGTINRDLVTNINQPVPAGYLMPGMALLCIDTGTELRLLSYGDAEAILAAAEDAAARAEAAASGVNLPKISAADAGKSLIVNQDGTGYDVGLAVEFATETQAKAPGTPENDGLVVNLLRTLQQGQARGFFSLKDFATTVIDNGSNSAISALQSAVNSGETVVMPKTDDSYLFDGDVIINNPVKLRGASGGSKIKRVGAIGRFLLRANHINIGDFIEDGSEMTGQAALFHFDTIENDASRYIQHTLIENVRSFNSGGLIDDNNVKGAAATPYVWDILIRNVYAFGCRGRGIRMRDGFAFLRFEDVEIGLGPQYGGVSLPAYEFRNFEGLFLRRTEATGLDGYTDLGYVPDAEQRGFIFADGAALHINSLFADNNKGDGVFCQNVQYVDGNDLNSSIDGGTGFNFINVDRININTIRSGGRRNMAPGNLNTVSQGISLNANCQTVIIGNAVTHNW</sequence>
<dbReference type="SUPFAM" id="SSF51126">
    <property type="entry name" value="Pectin lyase-like"/>
    <property type="match status" value="1"/>
</dbReference>